<feature type="transmembrane region" description="Helical" evidence="1">
    <location>
        <begin position="6"/>
        <end position="26"/>
    </location>
</feature>
<feature type="transmembrane region" description="Helical" evidence="1">
    <location>
        <begin position="61"/>
        <end position="84"/>
    </location>
</feature>
<protein>
    <submittedName>
        <fullName evidence="2">NADH dehydrogenase subunit 6</fullName>
    </submittedName>
</protein>
<sequence>MMKFFTIMQFQFLLITMMFMMMIMIYSIQNLYIHPMNFILNLFIYSIIISLNLSISNSSHWFSYITFLVMIGGMMVIFMYFISFVSNMKFNFNYKILYKFIMKFILIIVLLFMLLFKINYFMMYNNYNEIYNMNYLFKVNYLENKINYIYLSFKNLPTMMSIIYLLLCLSFIVKMILYKKLTLRKIN</sequence>
<dbReference type="AlphaFoldDB" id="A0A6G6D9U3"/>
<reference evidence="2" key="1">
    <citation type="submission" date="2019-02" db="EMBL/GenBank/DDBJ databases">
        <authorList>
            <person name="Wu Y.F."/>
            <person name="Li H."/>
            <person name="Cai W.Z."/>
        </authorList>
    </citation>
    <scope>NUCLEOTIDE SEQUENCE</scope>
</reference>
<organism evidence="2">
    <name type="scientific">Pachyneuron aphidis</name>
    <dbReference type="NCBI Taxonomy" id="909094"/>
    <lineage>
        <taxon>Eukaryota</taxon>
        <taxon>Metazoa</taxon>
        <taxon>Ecdysozoa</taxon>
        <taxon>Arthropoda</taxon>
        <taxon>Hexapoda</taxon>
        <taxon>Insecta</taxon>
        <taxon>Pterygota</taxon>
        <taxon>Neoptera</taxon>
        <taxon>Endopterygota</taxon>
        <taxon>Hymenoptera</taxon>
        <taxon>Apocrita</taxon>
        <taxon>Proctotrupomorpha</taxon>
        <taxon>Chalcidoidea</taxon>
        <taxon>Pteromalidae</taxon>
        <taxon>Pteromalinae</taxon>
        <taxon>Pachyneuron</taxon>
    </lineage>
</organism>
<dbReference type="EMBL" id="MK577639">
    <property type="protein sequence ID" value="QIE13313.1"/>
    <property type="molecule type" value="Genomic_DNA"/>
</dbReference>
<feature type="transmembrane region" description="Helical" evidence="1">
    <location>
        <begin position="38"/>
        <end position="55"/>
    </location>
</feature>
<keyword evidence="1" id="KW-0812">Transmembrane</keyword>
<evidence type="ECO:0000313" key="2">
    <source>
        <dbReference type="EMBL" id="QIE13313.1"/>
    </source>
</evidence>
<proteinExistence type="predicted"/>
<evidence type="ECO:0000256" key="1">
    <source>
        <dbReference type="SAM" id="Phobius"/>
    </source>
</evidence>
<accession>A0A6G6D9U3</accession>
<keyword evidence="1" id="KW-1133">Transmembrane helix</keyword>
<reference evidence="2" key="2">
    <citation type="journal article" date="2020" name="Int. J. Biol. Macromol.">
        <title>Novel gene rearrangement in the mitochondrial genome of Pachyneuron aphidis (Hymenoptera: Pteromalidae).</title>
        <authorList>
            <person name="Wu Y."/>
            <person name="Yang H."/>
            <person name="Feng Z."/>
            <person name="Li B."/>
            <person name="Zhou W."/>
            <person name="Song F."/>
            <person name="Li H."/>
            <person name="Zhang L."/>
            <person name="Cai W."/>
        </authorList>
    </citation>
    <scope>NUCLEOTIDE SEQUENCE</scope>
</reference>
<geneLocation type="mitochondrion" evidence="2"/>
<feature type="transmembrane region" description="Helical" evidence="1">
    <location>
        <begin position="158"/>
        <end position="177"/>
    </location>
</feature>
<gene>
    <name evidence="2" type="primary">ND6</name>
</gene>
<keyword evidence="2" id="KW-0496">Mitochondrion</keyword>
<name>A0A6G6D9U3_9HYME</name>
<keyword evidence="1" id="KW-0472">Membrane</keyword>
<feature type="transmembrane region" description="Helical" evidence="1">
    <location>
        <begin position="96"/>
        <end position="116"/>
    </location>
</feature>